<keyword evidence="3" id="KW-1185">Reference proteome</keyword>
<dbReference type="Pfam" id="PF05699">
    <property type="entry name" value="Dimer_Tnp_hAT"/>
    <property type="match status" value="2"/>
</dbReference>
<accession>A0ABQ9H6T1</accession>
<gene>
    <name evidence="2" type="ORF">PR048_020629</name>
</gene>
<proteinExistence type="predicted"/>
<evidence type="ECO:0000313" key="3">
    <source>
        <dbReference type="Proteomes" id="UP001159363"/>
    </source>
</evidence>
<feature type="domain" description="HAT C-terminal dimerisation" evidence="1">
    <location>
        <begin position="26"/>
        <end position="74"/>
    </location>
</feature>
<comment type="caution">
    <text evidence="2">The sequence shown here is derived from an EMBL/GenBank/DDBJ whole genome shotgun (WGS) entry which is preliminary data.</text>
</comment>
<organism evidence="2 3">
    <name type="scientific">Dryococelus australis</name>
    <dbReference type="NCBI Taxonomy" id="614101"/>
    <lineage>
        <taxon>Eukaryota</taxon>
        <taxon>Metazoa</taxon>
        <taxon>Ecdysozoa</taxon>
        <taxon>Arthropoda</taxon>
        <taxon>Hexapoda</taxon>
        <taxon>Insecta</taxon>
        <taxon>Pterygota</taxon>
        <taxon>Neoptera</taxon>
        <taxon>Polyneoptera</taxon>
        <taxon>Phasmatodea</taxon>
        <taxon>Verophasmatodea</taxon>
        <taxon>Anareolatae</taxon>
        <taxon>Phasmatidae</taxon>
        <taxon>Eurycanthinae</taxon>
        <taxon>Dryococelus</taxon>
    </lineage>
</organism>
<dbReference type="InterPro" id="IPR012337">
    <property type="entry name" value="RNaseH-like_sf"/>
</dbReference>
<protein>
    <recommendedName>
        <fullName evidence="1">HAT C-terminal dimerisation domain-containing protein</fullName>
    </recommendedName>
</protein>
<evidence type="ECO:0000259" key="1">
    <source>
        <dbReference type="Pfam" id="PF05699"/>
    </source>
</evidence>
<reference evidence="2 3" key="1">
    <citation type="submission" date="2023-02" db="EMBL/GenBank/DDBJ databases">
        <title>LHISI_Scaffold_Assembly.</title>
        <authorList>
            <person name="Stuart O.P."/>
            <person name="Cleave R."/>
            <person name="Magrath M.J.L."/>
            <person name="Mikheyev A.S."/>
        </authorList>
    </citation>
    <scope>NUCLEOTIDE SEQUENCE [LARGE SCALE GENOMIC DNA]</scope>
    <source>
        <strain evidence="2">Daus_M_001</strain>
        <tissue evidence="2">Leg muscle</tissue>
    </source>
</reference>
<dbReference type="PANTHER" id="PTHR45749:SF21">
    <property type="entry name" value="DUF4371 DOMAIN-CONTAINING PROTEIN"/>
    <property type="match status" value="1"/>
</dbReference>
<dbReference type="InterPro" id="IPR008906">
    <property type="entry name" value="HATC_C_dom"/>
</dbReference>
<name>A0ABQ9H6T1_9NEOP</name>
<evidence type="ECO:0000313" key="2">
    <source>
        <dbReference type="EMBL" id="KAJ8880007.1"/>
    </source>
</evidence>
<dbReference type="EMBL" id="JARBHB010000007">
    <property type="protein sequence ID" value="KAJ8880007.1"/>
    <property type="molecule type" value="Genomic_DNA"/>
</dbReference>
<dbReference type="PANTHER" id="PTHR45749">
    <property type="match status" value="1"/>
</dbReference>
<dbReference type="Proteomes" id="UP001159363">
    <property type="component" value="Chromosome 6"/>
</dbReference>
<dbReference type="SUPFAM" id="SSF53098">
    <property type="entry name" value="Ribonuclease H-like"/>
    <property type="match status" value="1"/>
</dbReference>
<feature type="domain" description="HAT C-terminal dimerisation" evidence="1">
    <location>
        <begin position="111"/>
        <end position="160"/>
    </location>
</feature>
<feature type="non-terminal residue" evidence="2">
    <location>
        <position position="194"/>
    </location>
</feature>
<sequence>MAQLVLRKSSSNEIVEGLRSIHEEIRDLFPELRNLLHLLLVIPSTSLTAERSFSLSKGLKSHLRSTMAKERLNNSRRNQRTIYYGKGKTKQFTKKSENCSPNCLIYCTYYLELFPELLNILHLLLVIPSTSLTAERSFSLSKGLKSHLRSTMAKERLNNLPTLHCYKYADKINVKDLCREFCCNSYCVSVFGKA</sequence>